<dbReference type="InterPro" id="IPR009506">
    <property type="entry name" value="YjiS-like"/>
</dbReference>
<accession>A0A4S8P068</accession>
<dbReference type="RefSeq" id="WP_136598758.1">
    <property type="nucleotide sequence ID" value="NZ_STGV01000003.1"/>
</dbReference>
<keyword evidence="3" id="KW-1185">Reference proteome</keyword>
<protein>
    <submittedName>
        <fullName evidence="2">DUF1127 domain-containing protein</fullName>
    </submittedName>
</protein>
<name>A0A4S8P068_9HYPH</name>
<dbReference type="AlphaFoldDB" id="A0A4S8P068"/>
<feature type="domain" description="YjiS-like" evidence="1">
    <location>
        <begin position="39"/>
        <end position="65"/>
    </location>
</feature>
<organism evidence="2 3">
    <name type="scientific">Peteryoungia ipomoeae</name>
    <dbReference type="NCBI Taxonomy" id="1210932"/>
    <lineage>
        <taxon>Bacteria</taxon>
        <taxon>Pseudomonadati</taxon>
        <taxon>Pseudomonadota</taxon>
        <taxon>Alphaproteobacteria</taxon>
        <taxon>Hyphomicrobiales</taxon>
        <taxon>Rhizobiaceae</taxon>
        <taxon>Peteryoungia</taxon>
    </lineage>
</organism>
<sequence>MRTTAPMIALDLPSPKRTLAEAMRNRSADVVTWVKSLINRRAANRLLDLDDHILADIGLSASEVHEVLRNHRMHQDPSMQLTMLARKRALRCLI</sequence>
<reference evidence="2 3" key="1">
    <citation type="submission" date="2019-04" db="EMBL/GenBank/DDBJ databases">
        <title>Genome sequence of strain shin9-1.</title>
        <authorList>
            <person name="Gao J."/>
            <person name="Sun J."/>
        </authorList>
    </citation>
    <scope>NUCLEOTIDE SEQUENCE [LARGE SCALE GENOMIC DNA]</scope>
    <source>
        <strain evidence="3">shin9-1</strain>
    </source>
</reference>
<proteinExistence type="predicted"/>
<dbReference type="OrthoDB" id="8420502at2"/>
<dbReference type="EMBL" id="STGV01000003">
    <property type="protein sequence ID" value="THV23318.1"/>
    <property type="molecule type" value="Genomic_DNA"/>
</dbReference>
<comment type="caution">
    <text evidence="2">The sequence shown here is derived from an EMBL/GenBank/DDBJ whole genome shotgun (WGS) entry which is preliminary data.</text>
</comment>
<dbReference type="Proteomes" id="UP000308828">
    <property type="component" value="Unassembled WGS sequence"/>
</dbReference>
<gene>
    <name evidence="2" type="ORF">FAA97_12005</name>
</gene>
<evidence type="ECO:0000313" key="2">
    <source>
        <dbReference type="EMBL" id="THV23318.1"/>
    </source>
</evidence>
<evidence type="ECO:0000313" key="3">
    <source>
        <dbReference type="Proteomes" id="UP000308828"/>
    </source>
</evidence>
<evidence type="ECO:0000259" key="1">
    <source>
        <dbReference type="Pfam" id="PF06568"/>
    </source>
</evidence>
<dbReference type="Pfam" id="PF06568">
    <property type="entry name" value="YjiS-like"/>
    <property type="match status" value="1"/>
</dbReference>